<dbReference type="PANTHER" id="PTHR33769">
    <property type="entry name" value="TESTIS-EXPRESSED PROTEIN 26 ISOFORM X3"/>
    <property type="match status" value="1"/>
</dbReference>
<dbReference type="AlphaFoldDB" id="A0A4W6DUF0"/>
<reference evidence="1" key="2">
    <citation type="submission" date="2025-08" db="UniProtKB">
        <authorList>
            <consortium name="Ensembl"/>
        </authorList>
    </citation>
    <scope>IDENTIFICATION</scope>
</reference>
<keyword evidence="2" id="KW-1185">Reference proteome</keyword>
<organism evidence="1 2">
    <name type="scientific">Lates calcarifer</name>
    <name type="common">Barramundi</name>
    <name type="synonym">Holocentrus calcarifer</name>
    <dbReference type="NCBI Taxonomy" id="8187"/>
    <lineage>
        <taxon>Eukaryota</taxon>
        <taxon>Metazoa</taxon>
        <taxon>Chordata</taxon>
        <taxon>Craniata</taxon>
        <taxon>Vertebrata</taxon>
        <taxon>Euteleostomi</taxon>
        <taxon>Actinopterygii</taxon>
        <taxon>Neopterygii</taxon>
        <taxon>Teleostei</taxon>
        <taxon>Neoteleostei</taxon>
        <taxon>Acanthomorphata</taxon>
        <taxon>Carangaria</taxon>
        <taxon>Carangaria incertae sedis</taxon>
        <taxon>Centropomidae</taxon>
        <taxon>Lates</taxon>
    </lineage>
</organism>
<dbReference type="InParanoid" id="A0A4W6DUF0"/>
<protein>
    <submittedName>
        <fullName evidence="1">Uncharacterized protein</fullName>
    </submittedName>
</protein>
<sequence length="233" mass="26860">DRLLHFTGKQWWDPYETCHRRQFVYQPNSAAEILLCPTSTSFIDPYSQSGPFGSTVYNKDFYWKPACKPECIRTGTASGQRRNNPHPSQYTVTFKSREICKALTAQYRSTYRCDFMGMPQGRTKRRLASLHSRRHVPLSTDTEMRDSYRQPKQKPELMGNHSHYSCNVACRVDPLCVAVPTVVQRHFHTQQKGSDLTTYDRFCGKRATDVTPVITSLLPQELQQLHRILPGEG</sequence>
<dbReference type="Proteomes" id="UP000314980">
    <property type="component" value="Unassembled WGS sequence"/>
</dbReference>
<reference evidence="2" key="1">
    <citation type="submission" date="2015-09" db="EMBL/GenBank/DDBJ databases">
        <authorList>
            <person name="Sai Rama Sridatta P."/>
        </authorList>
    </citation>
    <scope>NUCLEOTIDE SEQUENCE [LARGE SCALE GENOMIC DNA]</scope>
</reference>
<evidence type="ECO:0000313" key="1">
    <source>
        <dbReference type="Ensembl" id="ENSLCAP00010029196.1"/>
    </source>
</evidence>
<proteinExistence type="predicted"/>
<evidence type="ECO:0000313" key="2">
    <source>
        <dbReference type="Proteomes" id="UP000314980"/>
    </source>
</evidence>
<name>A0A4W6DUF0_LATCA</name>
<accession>A0A4W6DUF0</accession>
<dbReference type="GO" id="GO:0005737">
    <property type="term" value="C:cytoplasm"/>
    <property type="evidence" value="ECO:0007669"/>
    <property type="project" value="TreeGrafter"/>
</dbReference>
<dbReference type="Ensembl" id="ENSLCAT00010029838.1">
    <property type="protein sequence ID" value="ENSLCAP00010029196.1"/>
    <property type="gene ID" value="ENSLCAG00010013712.1"/>
</dbReference>
<dbReference type="InterPro" id="IPR043460">
    <property type="entry name" value="MEDAG/TEX26"/>
</dbReference>
<dbReference type="GeneTree" id="ENSGT00940000175014"/>
<reference evidence="1" key="3">
    <citation type="submission" date="2025-09" db="UniProtKB">
        <authorList>
            <consortium name="Ensembl"/>
        </authorList>
    </citation>
    <scope>IDENTIFICATION</scope>
</reference>
<dbReference type="PANTHER" id="PTHR33769:SF1">
    <property type="entry name" value="TESTIS-EXPRESSED PROTEIN 26"/>
    <property type="match status" value="1"/>
</dbReference>